<feature type="region of interest" description="Disordered" evidence="2">
    <location>
        <begin position="1310"/>
        <end position="1334"/>
    </location>
</feature>
<feature type="region of interest" description="Disordered" evidence="2">
    <location>
        <begin position="826"/>
        <end position="848"/>
    </location>
</feature>
<sequence length="1540" mass="170510">VSFGRWLLFHAENLKTEMERFAVSRHQTQVAQDFDAFDLHCAALDKPPDMEDFVGTAVDTLLTEVERWFRDAELDIKNIVNSHPFYVMFEPSLGCDARTDHVSPKSVYPIFVADFSDVMSSLQCKITSIIEPTIRQLIGSREALIFDSFTTQMAGTSGQDIEILALQRELDALKVTAKDLSLQKDEIRDSLTKEINMLREQLFQKKVRIGGLYKPDFAPGSGMDATAVMLPGSAGGGFTQADIDHAVKDVTDRFNEEKKRIDGKHRAELQSAETQTARLATEIDALKSRLEQAEAEADALRTRCEEDVDKQKAYYDDQIEYLNSQVASLTEAARSASGMFEGELAARDRDITKLSAELRDSLEREDYLKGMMNQLKREHKEELDQLRKQNVKDLDAQKADLMERVKEAERTLAEMLAKNTDGQIADLMAKLQEQEQRNERLEKQCKEVRSEMEDAIKALQQQHDEEVDNIYAEYNSNSVISDLSGAVEDAEKEFKNTLKCVDLIFNRLFDDRNGALTKMLITKDFNPADYSDSKKYQKADTSHFSTEVSDESTLRTEPTIRVGVSGVEDLSESLHDIDKSMSDRSGRATIPTNYLYKTVEKMINQQRMGKLANKHLNKSLKQLLAWSKAYANSKLVTNFGGDFGLSQLSVSTDNSMVKEDYGTKRKRHDLTGMYDAQTKITSGPHDDLGELRALRPLGADTELITSRIKEEDQDSRLLDSAGSSRKEGRTQKKGYGKSVKTTGSQDLTDADLEPPADQRTHDNYRSTYGNYATMPDREFADQFFTDEQGVPQLTVINSIVLSDPQLMSERIDNSYLNKSKEFHHADAASTRSGDALSDVQPSGPGSALHTIQAAAPYDTEKSLSSGSGRRFVDVGVNTQICTTACDNVYFTSDKVPILMQASHRYECGDCLAIRNELSDPHTSQGSSRHTPVSGVYMPGQYYSSEGGGLCGGRSVEWRGIRSSDAQEETDRRNSVVIIRPTVNSAETNDELGKLPGYDDDKNATNNEFRQRTSIDAAMKDSTDHEHAEIHFVVNENGERFILCPRCGLRIPLSEIAKEMMINAGPPAFLFNNSPAAVPTKRGMEPLAPGTYLSEKELSRPPSSKEMLPTMSGRPSGSTKDVIGFGRPPPVDDHDGFTGTKYQPFSHKPFKIPHYPPFKPGVRGGAYTNPNMEGVFTRILQRAEELRIRYLRKRELILQERKRTTERILRALSLLTDAPVVAQPTLVSENMGIFAVTPPVIRPQTAMSGSNSVNTSGRTTRMSNSANATFGGDKADKNLNRYLFGNLSKHEDYPAGGIGLEYDTYGHASADAPRRLSGGGPTSRMSSAKSTASAKTPFEYRQCILPQKQKPIDYVAKGRQTIAESNQTNGEVLARLNIPGRRPSTSQTPSLAPGSRRQSIHEPNSVVRTQASKSARPNVNETASKKRIQSAQVYGAGIMGDDNAQNTNNSINGREGSVDGFRGYATKGAGGGRRAHAASASDQYRPRSAYSAFPANALGDRSAHGSGKLSKQVGVHVQRTPTTKMSDVFDVLSTVGMVQKQ</sequence>
<evidence type="ECO:0008006" key="5">
    <source>
        <dbReference type="Google" id="ProtNLM"/>
    </source>
</evidence>
<dbReference type="PANTHER" id="PTHR45615">
    <property type="entry name" value="MYOSIN HEAVY CHAIN, NON-MUSCLE"/>
    <property type="match status" value="1"/>
</dbReference>
<evidence type="ECO:0000256" key="2">
    <source>
        <dbReference type="SAM" id="MobiDB-lite"/>
    </source>
</evidence>
<feature type="coiled-coil region" evidence="1">
    <location>
        <begin position="269"/>
        <end position="310"/>
    </location>
</feature>
<dbReference type="Proteomes" id="UP000018320">
    <property type="component" value="Unassembled WGS sequence"/>
</dbReference>
<evidence type="ECO:0000313" key="3">
    <source>
        <dbReference type="EMBL" id="ESU36907.1"/>
    </source>
</evidence>
<dbReference type="GO" id="GO:0016460">
    <property type="term" value="C:myosin II complex"/>
    <property type="evidence" value="ECO:0007669"/>
    <property type="project" value="TreeGrafter"/>
</dbReference>
<dbReference type="VEuPathDB" id="GiardiaDB:QR46_0663"/>
<feature type="compositionally biased region" description="Polar residues" evidence="2">
    <location>
        <begin position="1244"/>
        <end position="1267"/>
    </location>
</feature>
<name>V6TES6_GIAIN</name>
<feature type="region of interest" description="Disordered" evidence="2">
    <location>
        <begin position="1244"/>
        <end position="1268"/>
    </location>
</feature>
<dbReference type="VEuPathDB" id="GiardiaDB:DHA2_17283"/>
<feature type="compositionally biased region" description="Polar residues" evidence="2">
    <location>
        <begin position="1405"/>
        <end position="1421"/>
    </location>
</feature>
<dbReference type="InterPro" id="IPR018159">
    <property type="entry name" value="Spectrin/alpha-actinin"/>
</dbReference>
<dbReference type="GO" id="GO:0000146">
    <property type="term" value="F:microfilament motor activity"/>
    <property type="evidence" value="ECO:0007669"/>
    <property type="project" value="TreeGrafter"/>
</dbReference>
<organism evidence="3 4">
    <name type="scientific">Giardia intestinalis</name>
    <name type="common">Giardia lamblia</name>
    <dbReference type="NCBI Taxonomy" id="5741"/>
    <lineage>
        <taxon>Eukaryota</taxon>
        <taxon>Metamonada</taxon>
        <taxon>Diplomonadida</taxon>
        <taxon>Hexamitidae</taxon>
        <taxon>Giardiinae</taxon>
        <taxon>Giardia</taxon>
    </lineage>
</organism>
<feature type="region of interest" description="Disordered" evidence="2">
    <location>
        <begin position="1093"/>
        <end position="1120"/>
    </location>
</feature>
<dbReference type="GO" id="GO:0032982">
    <property type="term" value="C:myosin filament"/>
    <property type="evidence" value="ECO:0007669"/>
    <property type="project" value="TreeGrafter"/>
</dbReference>
<feature type="region of interest" description="Disordered" evidence="2">
    <location>
        <begin position="710"/>
        <end position="767"/>
    </location>
</feature>
<feature type="coiled-coil region" evidence="1">
    <location>
        <begin position="369"/>
        <end position="469"/>
    </location>
</feature>
<feature type="non-terminal residue" evidence="3">
    <location>
        <position position="1"/>
    </location>
</feature>
<dbReference type="CDD" id="cd00176">
    <property type="entry name" value="SPEC"/>
    <property type="match status" value="1"/>
</dbReference>
<evidence type="ECO:0000313" key="4">
    <source>
        <dbReference type="Proteomes" id="UP000018320"/>
    </source>
</evidence>
<dbReference type="VEuPathDB" id="GiardiaDB:GL50803_0017283"/>
<feature type="region of interest" description="Disordered" evidence="2">
    <location>
        <begin position="1376"/>
        <end position="1425"/>
    </location>
</feature>
<dbReference type="GO" id="GO:0051015">
    <property type="term" value="F:actin filament binding"/>
    <property type="evidence" value="ECO:0007669"/>
    <property type="project" value="TreeGrafter"/>
</dbReference>
<proteinExistence type="predicted"/>
<reference evidence="4" key="1">
    <citation type="submission" date="2012-02" db="EMBL/GenBank/DDBJ databases">
        <title>Genome sequencing of Giardia lamblia Genotypes A2 and B isolates (DH and GS) and comparative analysis with the genomes of Genotypes A1 and E (WB and Pig).</title>
        <authorList>
            <person name="Adam R."/>
            <person name="Dahlstrom E."/>
            <person name="Martens C."/>
            <person name="Bruno D."/>
            <person name="Barbian K."/>
            <person name="Porcella S.F."/>
            <person name="Nash T."/>
        </authorList>
    </citation>
    <scope>NUCLEOTIDE SEQUENCE</scope>
    <source>
        <strain evidence="4">DH</strain>
    </source>
</reference>
<dbReference type="GO" id="GO:0005737">
    <property type="term" value="C:cytoplasm"/>
    <property type="evidence" value="ECO:0007669"/>
    <property type="project" value="TreeGrafter"/>
</dbReference>
<dbReference type="PANTHER" id="PTHR45615:SF40">
    <property type="entry name" value="MYOSIN HEAVY CHAIN, NON-MUSCLE"/>
    <property type="match status" value="1"/>
</dbReference>
<gene>
    <name evidence="3" type="ORF">DHA2_17283</name>
</gene>
<comment type="caution">
    <text evidence="3">The sequence shown here is derived from an EMBL/GenBank/DDBJ whole genome shotgun (WGS) entry which is preliminary data.</text>
</comment>
<reference evidence="3 4" key="2">
    <citation type="journal article" date="2013" name="Genome Biol. Evol.">
        <title>Genome sequencing of Giardia lamblia genotypes A2 and B isolates (DH and GS) and comparative analysis with the genomes of genotypes A1 and E (WB and Pig).</title>
        <authorList>
            <person name="Adam R.D."/>
            <person name="Dahlstrom E.W."/>
            <person name="Martens C.A."/>
            <person name="Bruno D.P."/>
            <person name="Barbian K.D."/>
            <person name="Ricklefs S.M."/>
            <person name="Hernandez M.M."/>
            <person name="Narla N.P."/>
            <person name="Patel R.B."/>
            <person name="Porcella S.F."/>
            <person name="Nash T.E."/>
        </authorList>
    </citation>
    <scope>NUCLEOTIDE SEQUENCE [LARGE SCALE GENOMIC DNA]</scope>
    <source>
        <strain evidence="3 4">DH</strain>
    </source>
</reference>
<feature type="compositionally biased region" description="Low complexity" evidence="2">
    <location>
        <begin position="1325"/>
        <end position="1334"/>
    </location>
</feature>
<keyword evidence="1" id="KW-0175">Coiled coil</keyword>
<dbReference type="VEuPathDB" id="GiardiaDB:GL50581_141"/>
<accession>V6TES6</accession>
<protein>
    <recommendedName>
        <fullName evidence="5">Chromosome segregation protein SMC</fullName>
    </recommendedName>
</protein>
<evidence type="ECO:0000256" key="1">
    <source>
        <dbReference type="SAM" id="Coils"/>
    </source>
</evidence>
<dbReference type="EMBL" id="AHGT01000037">
    <property type="protein sequence ID" value="ESU36907.1"/>
    <property type="molecule type" value="Genomic_DNA"/>
</dbReference>